<accession>A0A7N2KYX0</accession>
<dbReference type="Gramene" id="QL02p076860:mrna">
    <property type="protein sequence ID" value="QL02p076860:mrna:CDS:1"/>
    <property type="gene ID" value="QL02p076860"/>
</dbReference>
<organism evidence="5 6">
    <name type="scientific">Quercus lobata</name>
    <name type="common">Valley oak</name>
    <dbReference type="NCBI Taxonomy" id="97700"/>
    <lineage>
        <taxon>Eukaryota</taxon>
        <taxon>Viridiplantae</taxon>
        <taxon>Streptophyta</taxon>
        <taxon>Embryophyta</taxon>
        <taxon>Tracheophyta</taxon>
        <taxon>Spermatophyta</taxon>
        <taxon>Magnoliopsida</taxon>
        <taxon>eudicotyledons</taxon>
        <taxon>Gunneridae</taxon>
        <taxon>Pentapetalae</taxon>
        <taxon>rosids</taxon>
        <taxon>fabids</taxon>
        <taxon>Fagales</taxon>
        <taxon>Fagaceae</taxon>
        <taxon>Quercus</taxon>
    </lineage>
</organism>
<dbReference type="PANTHER" id="PTHR31044:SF33">
    <property type="entry name" value="PLASMODESMATA CALLOSE-BINDING PROTEIN 5"/>
    <property type="match status" value="1"/>
</dbReference>
<evidence type="ECO:0000259" key="4">
    <source>
        <dbReference type="Pfam" id="PF07983"/>
    </source>
</evidence>
<keyword evidence="2" id="KW-0472">Membrane</keyword>
<feature type="domain" description="X8" evidence="4">
    <location>
        <begin position="50"/>
        <end position="86"/>
    </location>
</feature>
<evidence type="ECO:0000256" key="3">
    <source>
        <dbReference type="ARBA" id="ARBA00022729"/>
    </source>
</evidence>
<evidence type="ECO:0000313" key="5">
    <source>
        <dbReference type="EnsemblPlants" id="QL02p076860:mrna:CDS:1"/>
    </source>
</evidence>
<dbReference type="InterPro" id="IPR044788">
    <property type="entry name" value="X8_dom_prot"/>
</dbReference>
<keyword evidence="2" id="KW-0449">Lipoprotein</keyword>
<reference evidence="6" key="1">
    <citation type="journal article" date="2016" name="G3 (Bethesda)">
        <title>First Draft Assembly and Annotation of the Genome of a California Endemic Oak Quercus lobata Nee (Fagaceae).</title>
        <authorList>
            <person name="Sork V.L."/>
            <person name="Fitz-Gibbon S.T."/>
            <person name="Puiu D."/>
            <person name="Crepeau M."/>
            <person name="Gugger P.F."/>
            <person name="Sherman R."/>
            <person name="Stevens K."/>
            <person name="Langley C.H."/>
            <person name="Pellegrini M."/>
            <person name="Salzberg S.L."/>
        </authorList>
    </citation>
    <scope>NUCLEOTIDE SEQUENCE [LARGE SCALE GENOMIC DNA]</scope>
    <source>
        <strain evidence="6">cv. SW786</strain>
    </source>
</reference>
<dbReference type="Proteomes" id="UP000594261">
    <property type="component" value="Chromosome 2"/>
</dbReference>
<dbReference type="EnsemblPlants" id="QL02p076860:mrna">
    <property type="protein sequence ID" value="QL02p076860:mrna:CDS:1"/>
    <property type="gene ID" value="QL02p076860"/>
</dbReference>
<evidence type="ECO:0000313" key="6">
    <source>
        <dbReference type="Proteomes" id="UP000594261"/>
    </source>
</evidence>
<evidence type="ECO:0000256" key="1">
    <source>
        <dbReference type="ARBA" id="ARBA00004609"/>
    </source>
</evidence>
<proteinExistence type="predicted"/>
<keyword evidence="6" id="KW-1185">Reference proteome</keyword>
<protein>
    <recommendedName>
        <fullName evidence="4">X8 domain-containing protein</fullName>
    </recommendedName>
</protein>
<dbReference type="GO" id="GO:0098552">
    <property type="term" value="C:side of membrane"/>
    <property type="evidence" value="ECO:0007669"/>
    <property type="project" value="UniProtKB-KW"/>
</dbReference>
<name>A0A7N2KYX0_QUELO</name>
<sequence>MSPKKQNGKNDFLVSSPSSAKIFLFLVLTLPLLAGALVSEAQTSFVGKELWCVAKNNTEDTALQTALDWACEPGADDCSSIQQGGP</sequence>
<reference evidence="5" key="2">
    <citation type="submission" date="2021-01" db="UniProtKB">
        <authorList>
            <consortium name="EnsemblPlants"/>
        </authorList>
    </citation>
    <scope>IDENTIFICATION</scope>
</reference>
<comment type="subcellular location">
    <subcellularLocation>
        <location evidence="1">Cell membrane</location>
        <topology evidence="1">Lipid-anchor</topology>
        <topology evidence="1">GPI-anchor</topology>
    </subcellularLocation>
</comment>
<evidence type="ECO:0000256" key="2">
    <source>
        <dbReference type="ARBA" id="ARBA00022622"/>
    </source>
</evidence>
<dbReference type="GO" id="GO:0009506">
    <property type="term" value="C:plasmodesma"/>
    <property type="evidence" value="ECO:0007669"/>
    <property type="project" value="UniProtKB-ARBA"/>
</dbReference>
<dbReference type="GO" id="GO:0005886">
    <property type="term" value="C:plasma membrane"/>
    <property type="evidence" value="ECO:0007669"/>
    <property type="project" value="UniProtKB-SubCell"/>
</dbReference>
<dbReference type="InParanoid" id="A0A7N2KYX0"/>
<keyword evidence="3" id="KW-0732">Signal</keyword>
<dbReference type="Pfam" id="PF07983">
    <property type="entry name" value="X8"/>
    <property type="match status" value="1"/>
</dbReference>
<dbReference type="AlphaFoldDB" id="A0A7N2KYX0"/>
<keyword evidence="2" id="KW-0336">GPI-anchor</keyword>
<dbReference type="InterPro" id="IPR012946">
    <property type="entry name" value="X8"/>
</dbReference>
<dbReference type="PANTHER" id="PTHR31044">
    <property type="entry name" value="BETA-1,3 GLUCANASE"/>
    <property type="match status" value="1"/>
</dbReference>
<keyword evidence="2" id="KW-0325">Glycoprotein</keyword>